<feature type="transmembrane region" description="Helical" evidence="1">
    <location>
        <begin position="178"/>
        <end position="198"/>
    </location>
</feature>
<sequence>MALHWLFRIGVFMEFVGHGAAGWAMKPAWAKYFMVFGFDEHTTYVLMPIVGAIDVALGILGLVSPRRWALLYCAAWGLMTATLRPMAGESFWEVLDRAGNYGGPLAFLILSGWPRTAHAWTEPIRWRPITRTALRNVAVVLRWITVLILIGHGGYGAFLHKPLLLDQYTRSGLTSLPAVGSSVMPGLGWLEIALGIAIALRPLRALVLVACILKIGTELLYPVTGYPLYEFVERGFTYVAPFALFLLTPYLNDPSSKG</sequence>
<dbReference type="EMBL" id="VBOV01000090">
    <property type="protein sequence ID" value="TMQ59861.1"/>
    <property type="molecule type" value="Genomic_DNA"/>
</dbReference>
<proteinExistence type="predicted"/>
<name>A0A538T894_UNCEI</name>
<reference evidence="2 3" key="1">
    <citation type="journal article" date="2019" name="Nat. Microbiol.">
        <title>Mediterranean grassland soil C-N compound turnover is dependent on rainfall and depth, and is mediated by genomically divergent microorganisms.</title>
        <authorList>
            <person name="Diamond S."/>
            <person name="Andeer P.F."/>
            <person name="Li Z."/>
            <person name="Crits-Christoph A."/>
            <person name="Burstein D."/>
            <person name="Anantharaman K."/>
            <person name="Lane K.R."/>
            <person name="Thomas B.C."/>
            <person name="Pan C."/>
            <person name="Northen T.R."/>
            <person name="Banfield J.F."/>
        </authorList>
    </citation>
    <scope>NUCLEOTIDE SEQUENCE [LARGE SCALE GENOMIC DNA]</scope>
    <source>
        <strain evidence="2">WS_5</strain>
    </source>
</reference>
<feature type="transmembrane region" description="Helical" evidence="1">
    <location>
        <begin position="5"/>
        <end position="24"/>
    </location>
</feature>
<comment type="caution">
    <text evidence="2">The sequence shown here is derived from an EMBL/GenBank/DDBJ whole genome shotgun (WGS) entry which is preliminary data.</text>
</comment>
<evidence type="ECO:0000313" key="2">
    <source>
        <dbReference type="EMBL" id="TMQ59861.1"/>
    </source>
</evidence>
<feature type="transmembrane region" description="Helical" evidence="1">
    <location>
        <begin position="137"/>
        <end position="158"/>
    </location>
</feature>
<keyword evidence="1" id="KW-0472">Membrane</keyword>
<evidence type="ECO:0000256" key="1">
    <source>
        <dbReference type="SAM" id="Phobius"/>
    </source>
</evidence>
<keyword evidence="1" id="KW-1133">Transmembrane helix</keyword>
<dbReference type="AlphaFoldDB" id="A0A538T894"/>
<evidence type="ECO:0000313" key="3">
    <source>
        <dbReference type="Proteomes" id="UP000320913"/>
    </source>
</evidence>
<keyword evidence="1" id="KW-0812">Transmembrane</keyword>
<protein>
    <submittedName>
        <fullName evidence="2">Uncharacterized protein</fullName>
    </submittedName>
</protein>
<feature type="transmembrane region" description="Helical" evidence="1">
    <location>
        <begin position="205"/>
        <end position="223"/>
    </location>
</feature>
<dbReference type="Proteomes" id="UP000320913">
    <property type="component" value="Unassembled WGS sequence"/>
</dbReference>
<gene>
    <name evidence="2" type="ORF">E6K75_03560</name>
</gene>
<organism evidence="2 3">
    <name type="scientific">Eiseniibacteriota bacterium</name>
    <dbReference type="NCBI Taxonomy" id="2212470"/>
    <lineage>
        <taxon>Bacteria</taxon>
        <taxon>Candidatus Eiseniibacteriota</taxon>
    </lineage>
</organism>
<feature type="transmembrane region" description="Helical" evidence="1">
    <location>
        <begin position="44"/>
        <end position="62"/>
    </location>
</feature>
<accession>A0A538T894</accession>